<dbReference type="HOGENOM" id="CLU_021768_2_1_1"/>
<dbReference type="PANTHER" id="PTHR21310">
    <property type="entry name" value="AMINOGLYCOSIDE PHOSPHOTRANSFERASE-RELATED-RELATED"/>
    <property type="match status" value="1"/>
</dbReference>
<dbReference type="AlphaFoldDB" id="M5G9P1"/>
<sequence length="241" mass="28780">MQLVCEHVPISTPRIHNLFFDDRHMYIVMDYVDGEDLITLWPKLSLWRKLYVVWTIRRYIQKLRAWRPPKPDIPGPIDASGEPVDCECPQFGEWPQGPFANYSELCAWFEHVRALTVDMAKHRFHHEIDEKNLPHFDRSTPLVFFIHGDISMRNIRVSKDGTVWLLDWGFSGMYPQWFEYVGMMKYRAWIDPHPWLWMFCIPFMAGWYHKQASFLDKIRIGLQNPFWRITPVKAPDNRGGE</sequence>
<feature type="domain" description="Aminoglycoside phosphotransferase" evidence="1">
    <location>
        <begin position="103"/>
        <end position="192"/>
    </location>
</feature>
<dbReference type="InterPro" id="IPR011009">
    <property type="entry name" value="Kinase-like_dom_sf"/>
</dbReference>
<keyword evidence="3" id="KW-1185">Reference proteome</keyword>
<dbReference type="Pfam" id="PF01636">
    <property type="entry name" value="APH"/>
    <property type="match status" value="1"/>
</dbReference>
<dbReference type="SUPFAM" id="SSF56112">
    <property type="entry name" value="Protein kinase-like (PK-like)"/>
    <property type="match status" value="1"/>
</dbReference>
<dbReference type="OMA" id="YSALMIW"/>
<accession>M5G9P1</accession>
<name>M5G9P1_DACPD</name>
<dbReference type="GeneID" id="63690285"/>
<evidence type="ECO:0000313" key="3">
    <source>
        <dbReference type="Proteomes" id="UP000030653"/>
    </source>
</evidence>
<protein>
    <recommendedName>
        <fullName evidence="1">Aminoglycoside phosphotransferase domain-containing protein</fullName>
    </recommendedName>
</protein>
<dbReference type="OrthoDB" id="4177236at2759"/>
<evidence type="ECO:0000313" key="2">
    <source>
        <dbReference type="EMBL" id="EJU00538.1"/>
    </source>
</evidence>
<dbReference type="InterPro" id="IPR002575">
    <property type="entry name" value="Aminoglycoside_PTrfase"/>
</dbReference>
<evidence type="ECO:0000259" key="1">
    <source>
        <dbReference type="Pfam" id="PF01636"/>
    </source>
</evidence>
<dbReference type="EMBL" id="JH795866">
    <property type="protein sequence ID" value="EJU00538.1"/>
    <property type="molecule type" value="Genomic_DNA"/>
</dbReference>
<proteinExistence type="predicted"/>
<dbReference type="STRING" id="1858805.M5G9P1"/>
<dbReference type="PANTHER" id="PTHR21310:SF39">
    <property type="entry name" value="AMINOGLYCOSIDE PHOSPHOTRANSFERASE DOMAIN-CONTAINING PROTEIN"/>
    <property type="match status" value="1"/>
</dbReference>
<dbReference type="InterPro" id="IPR051678">
    <property type="entry name" value="AGP_Transferase"/>
</dbReference>
<reference evidence="2 3" key="1">
    <citation type="journal article" date="2012" name="Science">
        <title>The Paleozoic origin of enzymatic lignin decomposition reconstructed from 31 fungal genomes.</title>
        <authorList>
            <person name="Floudas D."/>
            <person name="Binder M."/>
            <person name="Riley R."/>
            <person name="Barry K."/>
            <person name="Blanchette R.A."/>
            <person name="Henrissat B."/>
            <person name="Martinez A.T."/>
            <person name="Otillar R."/>
            <person name="Spatafora J.W."/>
            <person name="Yadav J.S."/>
            <person name="Aerts A."/>
            <person name="Benoit I."/>
            <person name="Boyd A."/>
            <person name="Carlson A."/>
            <person name="Copeland A."/>
            <person name="Coutinho P.M."/>
            <person name="de Vries R.P."/>
            <person name="Ferreira P."/>
            <person name="Findley K."/>
            <person name="Foster B."/>
            <person name="Gaskell J."/>
            <person name="Glotzer D."/>
            <person name="Gorecki P."/>
            <person name="Heitman J."/>
            <person name="Hesse C."/>
            <person name="Hori C."/>
            <person name="Igarashi K."/>
            <person name="Jurgens J.A."/>
            <person name="Kallen N."/>
            <person name="Kersten P."/>
            <person name="Kohler A."/>
            <person name="Kuees U."/>
            <person name="Kumar T.K.A."/>
            <person name="Kuo A."/>
            <person name="LaButti K."/>
            <person name="Larrondo L.F."/>
            <person name="Lindquist E."/>
            <person name="Ling A."/>
            <person name="Lombard V."/>
            <person name="Lucas S."/>
            <person name="Lundell T."/>
            <person name="Martin R."/>
            <person name="McLaughlin D.J."/>
            <person name="Morgenstern I."/>
            <person name="Morin E."/>
            <person name="Murat C."/>
            <person name="Nagy L.G."/>
            <person name="Nolan M."/>
            <person name="Ohm R.A."/>
            <person name="Patyshakuliyeva A."/>
            <person name="Rokas A."/>
            <person name="Ruiz-Duenas F.J."/>
            <person name="Sabat G."/>
            <person name="Salamov A."/>
            <person name="Samejima M."/>
            <person name="Schmutz J."/>
            <person name="Slot J.C."/>
            <person name="St John F."/>
            <person name="Stenlid J."/>
            <person name="Sun H."/>
            <person name="Sun S."/>
            <person name="Syed K."/>
            <person name="Tsang A."/>
            <person name="Wiebenga A."/>
            <person name="Young D."/>
            <person name="Pisabarro A."/>
            <person name="Eastwood D.C."/>
            <person name="Martin F."/>
            <person name="Cullen D."/>
            <person name="Grigoriev I.V."/>
            <person name="Hibbett D.S."/>
        </authorList>
    </citation>
    <scope>NUCLEOTIDE SEQUENCE [LARGE SCALE GENOMIC DNA]</scope>
    <source>
        <strain evidence="2 3">DJM-731 SS1</strain>
    </source>
</reference>
<gene>
    <name evidence="2" type="ORF">DACRYDRAFT_54027</name>
</gene>
<dbReference type="Proteomes" id="UP000030653">
    <property type="component" value="Unassembled WGS sequence"/>
</dbReference>
<organism evidence="2 3">
    <name type="scientific">Dacryopinax primogenitus (strain DJM 731)</name>
    <name type="common">Brown rot fungus</name>
    <dbReference type="NCBI Taxonomy" id="1858805"/>
    <lineage>
        <taxon>Eukaryota</taxon>
        <taxon>Fungi</taxon>
        <taxon>Dikarya</taxon>
        <taxon>Basidiomycota</taxon>
        <taxon>Agaricomycotina</taxon>
        <taxon>Dacrymycetes</taxon>
        <taxon>Dacrymycetales</taxon>
        <taxon>Dacrymycetaceae</taxon>
        <taxon>Dacryopinax</taxon>
    </lineage>
</organism>
<dbReference type="RefSeq" id="XP_040627435.1">
    <property type="nucleotide sequence ID" value="XM_040775223.1"/>
</dbReference>